<name>A0A0R0RQ60_ACIPI</name>
<evidence type="ECO:0000256" key="1">
    <source>
        <dbReference type="ARBA" id="ARBA00023015"/>
    </source>
</evidence>
<dbReference type="GO" id="GO:0003677">
    <property type="term" value="F:DNA binding"/>
    <property type="evidence" value="ECO:0007669"/>
    <property type="project" value="UniProtKB-KW"/>
</dbReference>
<dbReference type="Gene3D" id="1.10.10.10">
    <property type="entry name" value="Winged helix-like DNA-binding domain superfamily/Winged helix DNA-binding domain"/>
    <property type="match status" value="1"/>
</dbReference>
<proteinExistence type="predicted"/>
<sequence>MHGLQSQQQIELEEFRKRVQQGNDPHGPVRETMSRLGDRWTPLILMILRTGILRYTQLLKEINSMADSPVSQRILTLKLRACERDGFIQRTVIPTVPPQVEYGLTELGQAMVQELNRLIGWLEVHEAQIKACRAEYDAQ</sequence>
<dbReference type="PROSITE" id="PS51118">
    <property type="entry name" value="HTH_HXLR"/>
    <property type="match status" value="1"/>
</dbReference>
<keyword evidence="1" id="KW-0805">Transcription regulation</keyword>
<protein>
    <submittedName>
        <fullName evidence="4">HxlR family transcriptional regulator</fullName>
    </submittedName>
</protein>
<evidence type="ECO:0000313" key="4">
    <source>
        <dbReference type="EMBL" id="OTU29103.1"/>
    </source>
</evidence>
<evidence type="ECO:0000256" key="3">
    <source>
        <dbReference type="ARBA" id="ARBA00023163"/>
    </source>
</evidence>
<comment type="caution">
    <text evidence="4">The sequence shown here is derived from an EMBL/GenBank/DDBJ whole genome shotgun (WGS) entry which is preliminary data.</text>
</comment>
<dbReference type="Proteomes" id="UP000195162">
    <property type="component" value="Unassembled WGS sequence"/>
</dbReference>
<dbReference type="InterPro" id="IPR036388">
    <property type="entry name" value="WH-like_DNA-bd_sf"/>
</dbReference>
<accession>A0A0R0RQ60</accession>
<keyword evidence="3" id="KW-0804">Transcription</keyword>
<dbReference type="InterPro" id="IPR002577">
    <property type="entry name" value="HTH_HxlR"/>
</dbReference>
<dbReference type="PANTHER" id="PTHR33204">
    <property type="entry name" value="TRANSCRIPTIONAL REGULATOR, MARR FAMILY"/>
    <property type="match status" value="1"/>
</dbReference>
<keyword evidence="2" id="KW-0238">DNA-binding</keyword>
<dbReference type="EMBL" id="NGIR01000018">
    <property type="protein sequence ID" value="OTU29103.1"/>
    <property type="molecule type" value="Genomic_DNA"/>
</dbReference>
<dbReference type="PANTHER" id="PTHR33204:SF39">
    <property type="entry name" value="TRANSCRIPTIONAL REGULATORY PROTEIN"/>
    <property type="match status" value="1"/>
</dbReference>
<dbReference type="SUPFAM" id="SSF46785">
    <property type="entry name" value="Winged helix' DNA-binding domain"/>
    <property type="match status" value="1"/>
</dbReference>
<reference evidence="4 5" key="1">
    <citation type="submission" date="2017-05" db="EMBL/GenBank/DDBJ databases">
        <authorList>
            <person name="Song R."/>
            <person name="Chenine A.L."/>
            <person name="Ruprecht R.M."/>
        </authorList>
    </citation>
    <scope>NUCLEOTIDE SEQUENCE [LARGE SCALE GENOMIC DNA]</scope>
    <source>
        <strain evidence="4 5">ARLG1955</strain>
    </source>
</reference>
<dbReference type="RefSeq" id="WP_050675403.1">
    <property type="nucleotide sequence ID" value="NZ_CAYSYS010000016.1"/>
</dbReference>
<dbReference type="AlphaFoldDB" id="A0A0R0RQ60"/>
<dbReference type="Pfam" id="PF01638">
    <property type="entry name" value="HxlR"/>
    <property type="match status" value="1"/>
</dbReference>
<dbReference type="InterPro" id="IPR036390">
    <property type="entry name" value="WH_DNA-bd_sf"/>
</dbReference>
<organism evidence="4 5">
    <name type="scientific">Acinetobacter pittii</name>
    <name type="common">Acinetobacter genomosp. 3</name>
    <dbReference type="NCBI Taxonomy" id="48296"/>
    <lineage>
        <taxon>Bacteria</taxon>
        <taxon>Pseudomonadati</taxon>
        <taxon>Pseudomonadota</taxon>
        <taxon>Gammaproteobacteria</taxon>
        <taxon>Moraxellales</taxon>
        <taxon>Moraxellaceae</taxon>
        <taxon>Acinetobacter</taxon>
        <taxon>Acinetobacter calcoaceticus/baumannii complex</taxon>
    </lineage>
</organism>
<evidence type="ECO:0000313" key="5">
    <source>
        <dbReference type="Proteomes" id="UP000195162"/>
    </source>
</evidence>
<evidence type="ECO:0000256" key="2">
    <source>
        <dbReference type="ARBA" id="ARBA00023125"/>
    </source>
</evidence>
<gene>
    <name evidence="4" type="ORF">CAT59_05765</name>
</gene>